<dbReference type="GO" id="GO:0000981">
    <property type="term" value="F:DNA-binding transcription factor activity, RNA polymerase II-specific"/>
    <property type="evidence" value="ECO:0007669"/>
    <property type="project" value="TreeGrafter"/>
</dbReference>
<evidence type="ECO:0000256" key="2">
    <source>
        <dbReference type="ARBA" id="ARBA00023125"/>
    </source>
</evidence>
<dbReference type="Pfam" id="PF00178">
    <property type="entry name" value="Ets"/>
    <property type="match status" value="1"/>
</dbReference>
<dbReference type="PROSITE" id="PS00345">
    <property type="entry name" value="ETS_DOMAIN_1"/>
    <property type="match status" value="1"/>
</dbReference>
<dbReference type="PRINTS" id="PR00454">
    <property type="entry name" value="ETSDOMAIN"/>
</dbReference>
<dbReference type="GO" id="GO:0005634">
    <property type="term" value="C:nucleus"/>
    <property type="evidence" value="ECO:0007669"/>
    <property type="project" value="UniProtKB-SubCell"/>
</dbReference>
<dbReference type="PROSITE" id="PS50061">
    <property type="entry name" value="ETS_DOMAIN_3"/>
    <property type="match status" value="1"/>
</dbReference>
<organism evidence="5">
    <name type="scientific">Fundulus heteroclitus</name>
    <name type="common">Killifish</name>
    <name type="synonym">Mummichog</name>
    <dbReference type="NCBI Taxonomy" id="8078"/>
    <lineage>
        <taxon>Eukaryota</taxon>
        <taxon>Metazoa</taxon>
        <taxon>Chordata</taxon>
        <taxon>Craniata</taxon>
        <taxon>Vertebrata</taxon>
        <taxon>Euteleostomi</taxon>
        <taxon>Actinopterygii</taxon>
        <taxon>Neopterygii</taxon>
        <taxon>Teleostei</taxon>
        <taxon>Neoteleostei</taxon>
        <taxon>Acanthomorphata</taxon>
        <taxon>Ovalentaria</taxon>
        <taxon>Atherinomorphae</taxon>
        <taxon>Cyprinodontiformes</taxon>
        <taxon>Fundulidae</taxon>
        <taxon>Fundulus</taxon>
    </lineage>
</organism>
<dbReference type="PANTHER" id="PTHR11849:SF304">
    <property type="entry name" value="DNA-BINDING PROTEIN D-ETS-3"/>
    <property type="match status" value="1"/>
</dbReference>
<keyword evidence="3" id="KW-0539">Nucleus</keyword>
<dbReference type="SUPFAM" id="SSF46785">
    <property type="entry name" value="Winged helix' DNA-binding domain"/>
    <property type="match status" value="1"/>
</dbReference>
<dbReference type="GO" id="GO:0030154">
    <property type="term" value="P:cell differentiation"/>
    <property type="evidence" value="ECO:0007669"/>
    <property type="project" value="TreeGrafter"/>
</dbReference>
<dbReference type="AlphaFoldDB" id="A0A146SEK5"/>
<dbReference type="InterPro" id="IPR036390">
    <property type="entry name" value="WH_DNA-bd_sf"/>
</dbReference>
<keyword evidence="2 3" id="KW-0238">DNA-binding</keyword>
<dbReference type="InterPro" id="IPR046328">
    <property type="entry name" value="ETS_fam"/>
</dbReference>
<reference evidence="5" key="1">
    <citation type="submission" date="2015-01" db="EMBL/GenBank/DDBJ databases">
        <title>EvidentialGene: Evidence-directed Construction of Complete mRNA Transcriptomes without Genomes.</title>
        <authorList>
            <person name="Gilbert D.G."/>
        </authorList>
    </citation>
    <scope>NUCLEOTIDE SEQUENCE</scope>
</reference>
<dbReference type="SMART" id="SM00413">
    <property type="entry name" value="ETS"/>
    <property type="match status" value="1"/>
</dbReference>
<dbReference type="EMBL" id="GCES01107263">
    <property type="protein sequence ID" value="JAQ79059.1"/>
    <property type="molecule type" value="Transcribed_RNA"/>
</dbReference>
<dbReference type="EMBL" id="GCES01102786">
    <property type="protein sequence ID" value="JAQ83536.1"/>
    <property type="molecule type" value="Transcribed_RNA"/>
</dbReference>
<evidence type="ECO:0000256" key="1">
    <source>
        <dbReference type="ARBA" id="ARBA00005562"/>
    </source>
</evidence>
<feature type="domain" description="ETS" evidence="4">
    <location>
        <begin position="23"/>
        <end position="103"/>
    </location>
</feature>
<dbReference type="GO" id="GO:0043565">
    <property type="term" value="F:sequence-specific DNA binding"/>
    <property type="evidence" value="ECO:0007669"/>
    <property type="project" value="InterPro"/>
</dbReference>
<name>A0A146SEK5_FUNHE</name>
<proteinExistence type="inferred from homology"/>
<protein>
    <submittedName>
        <fullName evidence="5">FEV</fullName>
    </submittedName>
</protein>
<comment type="similarity">
    <text evidence="1 3">Belongs to the ETS family.</text>
</comment>
<sequence length="208" mass="24632">MSSISQNNFRENNEKKQPKRVDVFLYDFLLELLRDITKSGIIRWIGNDGEFILVDPDEVARRWGEAKDRPDMNYDKLSRALRYYYKKNIITKVEHIHYAYKFNSKFLSDLQTRNRRIADCFEREKNTQRREDYVLETNAKHSNCSVWNGNYSNSGWLREQTPNCIFSYSNDSERMSSIEPNSTVIWPKMKSHSSPAGFGNNYTGLWNV</sequence>
<comment type="subcellular location">
    <subcellularLocation>
        <location evidence="3">Nucleus</location>
    </subcellularLocation>
</comment>
<dbReference type="InterPro" id="IPR000418">
    <property type="entry name" value="Ets_dom"/>
</dbReference>
<dbReference type="PANTHER" id="PTHR11849">
    <property type="entry name" value="ETS"/>
    <property type="match status" value="1"/>
</dbReference>
<dbReference type="PROSITE" id="PS00346">
    <property type="entry name" value="ETS_DOMAIN_2"/>
    <property type="match status" value="1"/>
</dbReference>
<evidence type="ECO:0000313" key="5">
    <source>
        <dbReference type="EMBL" id="JAQ79059.1"/>
    </source>
</evidence>
<dbReference type="Gene3D" id="1.10.10.10">
    <property type="entry name" value="Winged helix-like DNA-binding domain superfamily/Winged helix DNA-binding domain"/>
    <property type="match status" value="1"/>
</dbReference>
<evidence type="ECO:0000256" key="3">
    <source>
        <dbReference type="RuleBase" id="RU004019"/>
    </source>
</evidence>
<evidence type="ECO:0000259" key="4">
    <source>
        <dbReference type="PROSITE" id="PS50061"/>
    </source>
</evidence>
<dbReference type="InterPro" id="IPR036388">
    <property type="entry name" value="WH-like_DNA-bd_sf"/>
</dbReference>
<accession>A0A146SEK5</accession>